<reference evidence="1" key="1">
    <citation type="submission" date="2014-09" db="EMBL/GenBank/DDBJ databases">
        <authorList>
            <person name="Magalhaes I.L.F."/>
            <person name="Oliveira U."/>
            <person name="Santos F.R."/>
            <person name="Vidigal T.H.D.A."/>
            <person name="Brescovit A.D."/>
            <person name="Santos A.J."/>
        </authorList>
    </citation>
    <scope>NUCLEOTIDE SEQUENCE</scope>
    <source>
        <tissue evidence="1">Shoot tissue taken approximately 20 cm above the soil surface</tissue>
    </source>
</reference>
<reference evidence="1" key="2">
    <citation type="journal article" date="2015" name="Data Brief">
        <title>Shoot transcriptome of the giant reed, Arundo donax.</title>
        <authorList>
            <person name="Barrero R.A."/>
            <person name="Guerrero F.D."/>
            <person name="Moolhuijzen P."/>
            <person name="Goolsby J.A."/>
            <person name="Tidwell J."/>
            <person name="Bellgard S.E."/>
            <person name="Bellgard M.I."/>
        </authorList>
    </citation>
    <scope>NUCLEOTIDE SEQUENCE</scope>
    <source>
        <tissue evidence="1">Shoot tissue taken approximately 20 cm above the soil surface</tissue>
    </source>
</reference>
<organism evidence="1">
    <name type="scientific">Arundo donax</name>
    <name type="common">Giant reed</name>
    <name type="synonym">Donax arundinaceus</name>
    <dbReference type="NCBI Taxonomy" id="35708"/>
    <lineage>
        <taxon>Eukaryota</taxon>
        <taxon>Viridiplantae</taxon>
        <taxon>Streptophyta</taxon>
        <taxon>Embryophyta</taxon>
        <taxon>Tracheophyta</taxon>
        <taxon>Spermatophyta</taxon>
        <taxon>Magnoliopsida</taxon>
        <taxon>Liliopsida</taxon>
        <taxon>Poales</taxon>
        <taxon>Poaceae</taxon>
        <taxon>PACMAD clade</taxon>
        <taxon>Arundinoideae</taxon>
        <taxon>Arundineae</taxon>
        <taxon>Arundo</taxon>
    </lineage>
</organism>
<protein>
    <submittedName>
        <fullName evidence="1">Uncharacterized protein</fullName>
    </submittedName>
</protein>
<dbReference type="EMBL" id="GBRH01182369">
    <property type="protein sequence ID" value="JAE15527.1"/>
    <property type="molecule type" value="Transcribed_RNA"/>
</dbReference>
<dbReference type="AlphaFoldDB" id="A0A0A9FTC6"/>
<proteinExistence type="predicted"/>
<evidence type="ECO:0000313" key="1">
    <source>
        <dbReference type="EMBL" id="JAE15527.1"/>
    </source>
</evidence>
<sequence>MTWLVMEILRVCFQLRKDCVN</sequence>
<name>A0A0A9FTC6_ARUDO</name>
<accession>A0A0A9FTC6</accession>